<dbReference type="AlphaFoldDB" id="A0A0E9NN60"/>
<keyword evidence="8 11" id="KW-0472">Membrane</keyword>
<evidence type="ECO:0000256" key="11">
    <source>
        <dbReference type="PIRNR" id="PIRNR000439"/>
    </source>
</evidence>
<feature type="transmembrane region" description="Helical" evidence="14">
    <location>
        <begin position="355"/>
        <end position="373"/>
    </location>
</feature>
<feature type="transmembrane region" description="Helical" evidence="14">
    <location>
        <begin position="394"/>
        <end position="411"/>
    </location>
</feature>
<keyword evidence="5 14" id="KW-0812">Transmembrane</keyword>
<feature type="region of interest" description="Disordered" evidence="13">
    <location>
        <begin position="1"/>
        <end position="54"/>
    </location>
</feature>
<reference evidence="15 16" key="3">
    <citation type="journal article" date="2015" name="Genome Announc.">
        <title>Draft Genome Sequence of the Archiascomycetous Yeast Saitoella complicata.</title>
        <authorList>
            <person name="Yamauchi K."/>
            <person name="Kondo S."/>
            <person name="Hamamoto M."/>
            <person name="Takahashi Y."/>
            <person name="Ogura Y."/>
            <person name="Hayashi T."/>
            <person name="Nishida H."/>
        </authorList>
    </citation>
    <scope>NUCLEOTIDE SEQUENCE [LARGE SCALE GENOMIC DNA]</scope>
    <source>
        <strain evidence="15 16">NRRL Y-17804</strain>
    </source>
</reference>
<feature type="transmembrane region" description="Helical" evidence="14">
    <location>
        <begin position="282"/>
        <end position="302"/>
    </location>
</feature>
<feature type="transmembrane region" description="Helical" evidence="14">
    <location>
        <begin position="323"/>
        <end position="343"/>
    </location>
</feature>
<dbReference type="InterPro" id="IPR004299">
    <property type="entry name" value="MBOAT_fam"/>
</dbReference>
<feature type="active site" evidence="12">
    <location>
        <position position="412"/>
    </location>
</feature>
<keyword evidence="7 14" id="KW-1133">Transmembrane helix</keyword>
<dbReference type="GO" id="GO:0004144">
    <property type="term" value="F:diacylglycerol O-acyltransferase activity"/>
    <property type="evidence" value="ECO:0007669"/>
    <property type="project" value="TreeGrafter"/>
</dbReference>
<proteinExistence type="inferred from homology"/>
<keyword evidence="6 11" id="KW-0256">Endoplasmic reticulum</keyword>
<reference evidence="15 16" key="1">
    <citation type="journal article" date="2011" name="J. Gen. Appl. Microbiol.">
        <title>Draft genome sequencing of the enigmatic yeast Saitoella complicata.</title>
        <authorList>
            <person name="Nishida H."/>
            <person name="Hamamoto M."/>
            <person name="Sugiyama J."/>
        </authorList>
    </citation>
    <scope>NUCLEOTIDE SEQUENCE [LARGE SCALE GENOMIC DNA]</scope>
    <source>
        <strain evidence="15 16">NRRL Y-17804</strain>
    </source>
</reference>
<feature type="compositionally biased region" description="Polar residues" evidence="13">
    <location>
        <begin position="41"/>
        <end position="54"/>
    </location>
</feature>
<evidence type="ECO:0000256" key="3">
    <source>
        <dbReference type="ARBA" id="ARBA00009010"/>
    </source>
</evidence>
<dbReference type="GO" id="GO:0005789">
    <property type="term" value="C:endoplasmic reticulum membrane"/>
    <property type="evidence" value="ECO:0007669"/>
    <property type="project" value="UniProtKB-SubCell"/>
</dbReference>
<keyword evidence="16" id="KW-1185">Reference proteome</keyword>
<evidence type="ECO:0000256" key="4">
    <source>
        <dbReference type="ARBA" id="ARBA00022679"/>
    </source>
</evidence>
<dbReference type="Proteomes" id="UP000033140">
    <property type="component" value="Unassembled WGS sequence"/>
</dbReference>
<evidence type="ECO:0000256" key="6">
    <source>
        <dbReference type="ARBA" id="ARBA00022824"/>
    </source>
</evidence>
<evidence type="ECO:0000313" key="16">
    <source>
        <dbReference type="Proteomes" id="UP000033140"/>
    </source>
</evidence>
<evidence type="ECO:0000256" key="12">
    <source>
        <dbReference type="PIRSR" id="PIRSR000439-1"/>
    </source>
</evidence>
<feature type="transmembrane region" description="Helical" evidence="14">
    <location>
        <begin position="423"/>
        <end position="441"/>
    </location>
</feature>
<gene>
    <name evidence="15" type="ORF">G7K_4974-t1</name>
</gene>
<evidence type="ECO:0000256" key="8">
    <source>
        <dbReference type="ARBA" id="ARBA00023136"/>
    </source>
</evidence>
<protein>
    <recommendedName>
        <fullName evidence="11">O-acyltransferase</fullName>
    </recommendedName>
</protein>
<evidence type="ECO:0000256" key="14">
    <source>
        <dbReference type="SAM" id="Phobius"/>
    </source>
</evidence>
<comment type="pathway">
    <text evidence="2">Lipid metabolism.</text>
</comment>
<feature type="transmembrane region" description="Helical" evidence="14">
    <location>
        <begin position="166"/>
        <end position="189"/>
    </location>
</feature>
<dbReference type="OMA" id="RCHDYRR"/>
<keyword evidence="9 11" id="KW-0012">Acyltransferase</keyword>
<evidence type="ECO:0000256" key="1">
    <source>
        <dbReference type="ARBA" id="ARBA00004477"/>
    </source>
</evidence>
<comment type="similarity">
    <text evidence="3 11">Belongs to the membrane-bound acyltransferase family. Sterol o-acyltransferase subfamily.</text>
</comment>
<dbReference type="EMBL" id="BACD03000038">
    <property type="protein sequence ID" value="GAO50855.1"/>
    <property type="molecule type" value="Genomic_DNA"/>
</dbReference>
<dbReference type="InterPro" id="IPR014371">
    <property type="entry name" value="Oat_ACAT_DAG_ARE"/>
</dbReference>
<dbReference type="PANTHER" id="PTHR10408">
    <property type="entry name" value="STEROL O-ACYLTRANSFERASE"/>
    <property type="match status" value="1"/>
</dbReference>
<feature type="transmembrane region" description="Helical" evidence="14">
    <location>
        <begin position="124"/>
        <end position="145"/>
    </location>
</feature>
<accession>A0A0E9NN60</accession>
<comment type="function">
    <text evidence="10">Sterol O-acyltransferase that catalyzes the formation of stery esters.</text>
</comment>
<comment type="subcellular location">
    <subcellularLocation>
        <location evidence="1 11">Endoplasmic reticulum membrane</location>
        <topology evidence="1 11">Multi-pass membrane protein</topology>
    </subcellularLocation>
</comment>
<feature type="transmembrane region" description="Helical" evidence="14">
    <location>
        <begin position="453"/>
        <end position="477"/>
    </location>
</feature>
<comment type="caution">
    <text evidence="15">The sequence shown here is derived from an EMBL/GenBank/DDBJ whole genome shotgun (WGS) entry which is preliminary data.</text>
</comment>
<evidence type="ECO:0000256" key="2">
    <source>
        <dbReference type="ARBA" id="ARBA00005189"/>
    </source>
</evidence>
<evidence type="ECO:0000256" key="7">
    <source>
        <dbReference type="ARBA" id="ARBA00022989"/>
    </source>
</evidence>
<evidence type="ECO:0000256" key="13">
    <source>
        <dbReference type="SAM" id="MobiDB-lite"/>
    </source>
</evidence>
<evidence type="ECO:0000256" key="9">
    <source>
        <dbReference type="ARBA" id="ARBA00023315"/>
    </source>
</evidence>
<name>A0A0E9NN60_SAICN</name>
<evidence type="ECO:0000313" key="15">
    <source>
        <dbReference type="EMBL" id="GAO50855.1"/>
    </source>
</evidence>
<evidence type="ECO:0000256" key="10">
    <source>
        <dbReference type="ARBA" id="ARBA00023568"/>
    </source>
</evidence>
<dbReference type="STRING" id="698492.A0A0E9NN60"/>
<dbReference type="PIRSF" id="PIRSF000439">
    <property type="entry name" value="Oat_ACAT_DAG_ARE"/>
    <property type="match status" value="1"/>
</dbReference>
<sequence length="490" mass="55714">MMSTAQPLSSIRLMMTSDDASSEVPSPPQREESSVVESIGDSESPQSPPESTFTHTLPIHTHVTSSILTKETNEPVSLGGLKNLGMLVLLANNLRLILENHTKYGFLLGNPFATVPIGDVKNTVLVWCLIPLHILFAVTIEKYIAKKAIGTKKKHVDNPTAHFRDHLYCLAHVINAGWLLAYVTYLVYFHIYHPLLGSACEVHALIVSMKLMSYYFTNRDLRKAFVKDDPVPKDYVLQYPQNISVRNIMYFWWAPTLVYQPSYPRSNVPFRKLFFLKRCGEISALFFALWFVSAQYANPILINSLSAMHDLRVSVIVERILKLSTVSIVIWLAAFFCIFQSILNALAEVIGFGDRSFYMDWWNAGSLGTYWRLWNRPVYNYMKRHVYLPLRTRGFSATQASTIVFLISAFLHELLVGIPTHNLSFIAFSGMMFQVPLIMLTAPLEKMRGPGTVIGNCIFWVSFVIVGQPTAVLWYYYRWHAMHGTVGQSH</sequence>
<organism evidence="15 16">
    <name type="scientific">Saitoella complicata (strain BCRC 22490 / CBS 7301 / JCM 7358 / NBRC 10748 / NRRL Y-17804)</name>
    <dbReference type="NCBI Taxonomy" id="698492"/>
    <lineage>
        <taxon>Eukaryota</taxon>
        <taxon>Fungi</taxon>
        <taxon>Dikarya</taxon>
        <taxon>Ascomycota</taxon>
        <taxon>Taphrinomycotina</taxon>
        <taxon>Taphrinomycotina incertae sedis</taxon>
        <taxon>Saitoella</taxon>
    </lineage>
</organism>
<dbReference type="GO" id="GO:0019432">
    <property type="term" value="P:triglyceride biosynthetic process"/>
    <property type="evidence" value="ECO:0007669"/>
    <property type="project" value="TreeGrafter"/>
</dbReference>
<reference evidence="15 16" key="2">
    <citation type="journal article" date="2014" name="J. Gen. Appl. Microbiol.">
        <title>The early diverging ascomycetous budding yeast Saitoella complicata has three histone deacetylases belonging to the Clr6, Hos2, and Rpd3 lineages.</title>
        <authorList>
            <person name="Nishida H."/>
            <person name="Matsumoto T."/>
            <person name="Kondo S."/>
            <person name="Hamamoto M."/>
            <person name="Yoshikawa H."/>
        </authorList>
    </citation>
    <scope>NUCLEOTIDE SEQUENCE [LARGE SCALE GENOMIC DNA]</scope>
    <source>
        <strain evidence="15 16">NRRL Y-17804</strain>
    </source>
</reference>
<dbReference type="Pfam" id="PF03062">
    <property type="entry name" value="MBOAT"/>
    <property type="match status" value="1"/>
</dbReference>
<keyword evidence="4 11" id="KW-0808">Transferase</keyword>
<evidence type="ECO:0000256" key="5">
    <source>
        <dbReference type="ARBA" id="ARBA00022692"/>
    </source>
</evidence>
<dbReference type="PANTHER" id="PTHR10408:SF7">
    <property type="entry name" value="DIACYLGLYCEROL O-ACYLTRANSFERASE 1"/>
    <property type="match status" value="1"/>
</dbReference>